<name>C4FKL6_9AQUI</name>
<dbReference type="PANTHER" id="PTHR38429">
    <property type="entry name" value="SEPTATION PROTEIN SPOVG-RELATED"/>
    <property type="match status" value="1"/>
</dbReference>
<dbReference type="GO" id="GO:0000917">
    <property type="term" value="P:division septum assembly"/>
    <property type="evidence" value="ECO:0007669"/>
    <property type="project" value="UniProtKB-KW"/>
</dbReference>
<dbReference type="SUPFAM" id="SSF160537">
    <property type="entry name" value="SpoVG-like"/>
    <property type="match status" value="1"/>
</dbReference>
<keyword evidence="3" id="KW-0131">Cell cycle</keyword>
<accession>C4FKL6</accession>
<dbReference type="EMBL" id="ABZS01000104">
    <property type="protein sequence ID" value="EEP60379.1"/>
    <property type="molecule type" value="Genomic_DNA"/>
</dbReference>
<dbReference type="OrthoDB" id="9796286at2"/>
<sequence>MKVTQVNLFPFNTGRIGGRVRAVAEVVLDDLILIRDIKLIESKHGGLFLSFPKKRSGNKFVDVVEILENQQLEQIRRAVVDKYKEMMDVKPEENID</sequence>
<dbReference type="RefSeq" id="WP_007547223.1">
    <property type="nucleotide sequence ID" value="NZ_ABZS01000104.1"/>
</dbReference>
<organism evidence="4 5">
    <name type="scientific">Sulfurihydrogenibium yellowstonense SS-5</name>
    <dbReference type="NCBI Taxonomy" id="432331"/>
    <lineage>
        <taxon>Bacteria</taxon>
        <taxon>Pseudomonadati</taxon>
        <taxon>Aquificota</taxon>
        <taxon>Aquificia</taxon>
        <taxon>Aquificales</taxon>
        <taxon>Hydrogenothermaceae</taxon>
        <taxon>Sulfurihydrogenibium</taxon>
    </lineage>
</organism>
<protein>
    <submittedName>
        <fullName evidence="4">SpoVG family protein</fullName>
    </submittedName>
</protein>
<evidence type="ECO:0000256" key="2">
    <source>
        <dbReference type="ARBA" id="ARBA00023210"/>
    </source>
</evidence>
<dbReference type="GO" id="GO:0030435">
    <property type="term" value="P:sporulation resulting in formation of a cellular spore"/>
    <property type="evidence" value="ECO:0007669"/>
    <property type="project" value="InterPro"/>
</dbReference>
<evidence type="ECO:0000256" key="3">
    <source>
        <dbReference type="ARBA" id="ARBA00023306"/>
    </source>
</evidence>
<dbReference type="Proteomes" id="UP000005540">
    <property type="component" value="Unassembled WGS sequence"/>
</dbReference>
<dbReference type="PANTHER" id="PTHR38429:SF1">
    <property type="entry name" value="SEPTATION PROTEIN SPOVG-RELATED"/>
    <property type="match status" value="1"/>
</dbReference>
<proteinExistence type="predicted"/>
<dbReference type="InterPro" id="IPR007170">
    <property type="entry name" value="SpoVG"/>
</dbReference>
<dbReference type="AlphaFoldDB" id="C4FKL6"/>
<dbReference type="Pfam" id="PF04026">
    <property type="entry name" value="SpoVG"/>
    <property type="match status" value="1"/>
</dbReference>
<reference evidence="4 5" key="1">
    <citation type="submission" date="2009-04" db="EMBL/GenBank/DDBJ databases">
        <authorList>
            <person name="Reysenbach A.-L."/>
            <person name="Heidelberg J.F."/>
            <person name="Nelson W.C."/>
        </authorList>
    </citation>
    <scope>NUCLEOTIDE SEQUENCE [LARGE SCALE GENOMIC DNA]</scope>
    <source>
        <strain evidence="4 5">SS-5</strain>
    </source>
</reference>
<keyword evidence="5" id="KW-1185">Reference proteome</keyword>
<dbReference type="InterPro" id="IPR036751">
    <property type="entry name" value="SpoVG_sf"/>
</dbReference>
<dbReference type="Gene3D" id="3.30.1120.40">
    <property type="entry name" value="Stage V sporulation protein G"/>
    <property type="match status" value="1"/>
</dbReference>
<evidence type="ECO:0000256" key="1">
    <source>
        <dbReference type="ARBA" id="ARBA00022618"/>
    </source>
</evidence>
<comment type="caution">
    <text evidence="4">The sequence shown here is derived from an EMBL/GenBank/DDBJ whole genome shotgun (WGS) entry which is preliminary data.</text>
</comment>
<evidence type="ECO:0000313" key="5">
    <source>
        <dbReference type="Proteomes" id="UP000005540"/>
    </source>
</evidence>
<gene>
    <name evidence="4" type="ORF">SULYE_1116</name>
</gene>
<keyword evidence="2" id="KW-0717">Septation</keyword>
<evidence type="ECO:0000313" key="4">
    <source>
        <dbReference type="EMBL" id="EEP60379.1"/>
    </source>
</evidence>
<keyword evidence="1" id="KW-0132">Cell division</keyword>